<dbReference type="Proteomes" id="UP001194468">
    <property type="component" value="Unassembled WGS sequence"/>
</dbReference>
<feature type="compositionally biased region" description="Basic and acidic residues" evidence="1">
    <location>
        <begin position="45"/>
        <end position="57"/>
    </location>
</feature>
<proteinExistence type="predicted"/>
<dbReference type="AlphaFoldDB" id="A0AAD4BMA5"/>
<gene>
    <name evidence="2" type="ORF">L210DRAFT_2541445</name>
</gene>
<keyword evidence="3" id="KW-1185">Reference proteome</keyword>
<evidence type="ECO:0000313" key="2">
    <source>
        <dbReference type="EMBL" id="KAF8435002.1"/>
    </source>
</evidence>
<comment type="caution">
    <text evidence="2">The sequence shown here is derived from an EMBL/GenBank/DDBJ whole genome shotgun (WGS) entry which is preliminary data.</text>
</comment>
<dbReference type="EMBL" id="WHUW01000026">
    <property type="protein sequence ID" value="KAF8435002.1"/>
    <property type="molecule type" value="Genomic_DNA"/>
</dbReference>
<accession>A0AAD4BMA5</accession>
<reference evidence="2" key="2">
    <citation type="journal article" date="2020" name="Nat. Commun.">
        <title>Large-scale genome sequencing of mycorrhizal fungi provides insights into the early evolution of symbiotic traits.</title>
        <authorList>
            <person name="Miyauchi S."/>
            <person name="Kiss E."/>
            <person name="Kuo A."/>
            <person name="Drula E."/>
            <person name="Kohler A."/>
            <person name="Sanchez-Garcia M."/>
            <person name="Morin E."/>
            <person name="Andreopoulos B."/>
            <person name="Barry K.W."/>
            <person name="Bonito G."/>
            <person name="Buee M."/>
            <person name="Carver A."/>
            <person name="Chen C."/>
            <person name="Cichocki N."/>
            <person name="Clum A."/>
            <person name="Culley D."/>
            <person name="Crous P.W."/>
            <person name="Fauchery L."/>
            <person name="Girlanda M."/>
            <person name="Hayes R.D."/>
            <person name="Keri Z."/>
            <person name="LaButti K."/>
            <person name="Lipzen A."/>
            <person name="Lombard V."/>
            <person name="Magnuson J."/>
            <person name="Maillard F."/>
            <person name="Murat C."/>
            <person name="Nolan M."/>
            <person name="Ohm R.A."/>
            <person name="Pangilinan J."/>
            <person name="Pereira M.F."/>
            <person name="Perotto S."/>
            <person name="Peter M."/>
            <person name="Pfister S."/>
            <person name="Riley R."/>
            <person name="Sitrit Y."/>
            <person name="Stielow J.B."/>
            <person name="Szollosi G."/>
            <person name="Zifcakova L."/>
            <person name="Stursova M."/>
            <person name="Spatafora J.W."/>
            <person name="Tedersoo L."/>
            <person name="Vaario L.M."/>
            <person name="Yamada A."/>
            <person name="Yan M."/>
            <person name="Wang P."/>
            <person name="Xu J."/>
            <person name="Bruns T."/>
            <person name="Baldrian P."/>
            <person name="Vilgalys R."/>
            <person name="Dunand C."/>
            <person name="Henrissat B."/>
            <person name="Grigoriev I.V."/>
            <person name="Hibbett D."/>
            <person name="Nagy L.G."/>
            <person name="Martin F.M."/>
        </authorList>
    </citation>
    <scope>NUCLEOTIDE SEQUENCE</scope>
    <source>
        <strain evidence="2">BED1</strain>
    </source>
</reference>
<organism evidence="2 3">
    <name type="scientific">Boletus edulis BED1</name>
    <dbReference type="NCBI Taxonomy" id="1328754"/>
    <lineage>
        <taxon>Eukaryota</taxon>
        <taxon>Fungi</taxon>
        <taxon>Dikarya</taxon>
        <taxon>Basidiomycota</taxon>
        <taxon>Agaricomycotina</taxon>
        <taxon>Agaricomycetes</taxon>
        <taxon>Agaricomycetidae</taxon>
        <taxon>Boletales</taxon>
        <taxon>Boletineae</taxon>
        <taxon>Boletaceae</taxon>
        <taxon>Boletoideae</taxon>
        <taxon>Boletus</taxon>
    </lineage>
</organism>
<evidence type="ECO:0000313" key="3">
    <source>
        <dbReference type="Proteomes" id="UP001194468"/>
    </source>
</evidence>
<reference evidence="2" key="1">
    <citation type="submission" date="2019-10" db="EMBL/GenBank/DDBJ databases">
        <authorList>
            <consortium name="DOE Joint Genome Institute"/>
            <person name="Kuo A."/>
            <person name="Miyauchi S."/>
            <person name="Kiss E."/>
            <person name="Drula E."/>
            <person name="Kohler A."/>
            <person name="Sanchez-Garcia M."/>
            <person name="Andreopoulos B."/>
            <person name="Barry K.W."/>
            <person name="Bonito G."/>
            <person name="Buee M."/>
            <person name="Carver A."/>
            <person name="Chen C."/>
            <person name="Cichocki N."/>
            <person name="Clum A."/>
            <person name="Culley D."/>
            <person name="Crous P.W."/>
            <person name="Fauchery L."/>
            <person name="Girlanda M."/>
            <person name="Hayes R."/>
            <person name="Keri Z."/>
            <person name="LaButti K."/>
            <person name="Lipzen A."/>
            <person name="Lombard V."/>
            <person name="Magnuson J."/>
            <person name="Maillard F."/>
            <person name="Morin E."/>
            <person name="Murat C."/>
            <person name="Nolan M."/>
            <person name="Ohm R."/>
            <person name="Pangilinan J."/>
            <person name="Pereira M."/>
            <person name="Perotto S."/>
            <person name="Peter M."/>
            <person name="Riley R."/>
            <person name="Sitrit Y."/>
            <person name="Stielow B."/>
            <person name="Szollosi G."/>
            <person name="Zifcakova L."/>
            <person name="Stursova M."/>
            <person name="Spatafora J.W."/>
            <person name="Tedersoo L."/>
            <person name="Vaario L.-M."/>
            <person name="Yamada A."/>
            <person name="Yan M."/>
            <person name="Wang P."/>
            <person name="Xu J."/>
            <person name="Bruns T."/>
            <person name="Baldrian P."/>
            <person name="Vilgalys R."/>
            <person name="Henrissat B."/>
            <person name="Grigoriev I.V."/>
            <person name="Hibbett D."/>
            <person name="Nagy L.G."/>
            <person name="Martin F.M."/>
        </authorList>
    </citation>
    <scope>NUCLEOTIDE SEQUENCE</scope>
    <source>
        <strain evidence="2">BED1</strain>
    </source>
</reference>
<evidence type="ECO:0000256" key="1">
    <source>
        <dbReference type="SAM" id="MobiDB-lite"/>
    </source>
</evidence>
<sequence>MSPSIRIPSKSSVLSSKLSRTLKCTVASGRLPRTIAESQSHHPRIPKEKGSGRTRKEREKKKQKLETCSFIWTTFPAEPIDEDALVIFLNEITDRALDFARPKLASVVPTLNNRFAARSDKNHAMPLSYEPDGEDIRPDFLLLPVQVLSDDFKTVNPRYRYLKFTASRLVGEAKNKDLASGVERVQGYARGLKRAQPWVHAGVLCKWKTGYSQFLFPRSREQ</sequence>
<name>A0AAD4BMA5_BOLED</name>
<feature type="region of interest" description="Disordered" evidence="1">
    <location>
        <begin position="29"/>
        <end position="61"/>
    </location>
</feature>
<protein>
    <submittedName>
        <fullName evidence="2">Uncharacterized protein</fullName>
    </submittedName>
</protein>